<dbReference type="InterPro" id="IPR006311">
    <property type="entry name" value="TAT_signal"/>
</dbReference>
<name>W0NTU0_9ZZZZ</name>
<dbReference type="PROSITE" id="PS51318">
    <property type="entry name" value="TAT"/>
    <property type="match status" value="1"/>
</dbReference>
<dbReference type="InterPro" id="IPR010869">
    <property type="entry name" value="DUF1501"/>
</dbReference>
<evidence type="ECO:0000313" key="1">
    <source>
        <dbReference type="EMBL" id="AHG52953.1"/>
    </source>
</evidence>
<dbReference type="PANTHER" id="PTHR43737">
    <property type="entry name" value="BLL7424 PROTEIN"/>
    <property type="match status" value="1"/>
</dbReference>
<dbReference type="Pfam" id="PF07394">
    <property type="entry name" value="DUF1501"/>
    <property type="match status" value="1"/>
</dbReference>
<dbReference type="InterPro" id="IPR017850">
    <property type="entry name" value="Alkaline_phosphatase_core_sf"/>
</dbReference>
<evidence type="ECO:0008006" key="2">
    <source>
        <dbReference type="Google" id="ProtNLM"/>
    </source>
</evidence>
<gene>
    <name evidence="1" type="ORF">META_00027</name>
</gene>
<proteinExistence type="predicted"/>
<organism evidence="1">
    <name type="scientific">uncultured organism</name>
    <dbReference type="NCBI Taxonomy" id="155900"/>
    <lineage>
        <taxon>unclassified sequences</taxon>
        <taxon>environmental samples</taxon>
    </lineage>
</organism>
<dbReference type="EMBL" id="KF715620">
    <property type="protein sequence ID" value="AHG52953.1"/>
    <property type="molecule type" value="Genomic_DNA"/>
</dbReference>
<reference evidence="1" key="1">
    <citation type="submission" date="2013-09" db="EMBL/GenBank/DDBJ databases">
        <title>Novel inorganic pyrophosphatase from soil metagenomic and family and subfamily prediction.</title>
        <authorList>
            <person name="Rodrigues G.R."/>
            <person name="Val-Moraes S.P."/>
            <person name="Varani A.M."/>
            <person name="Lemos E.G.M."/>
            <person name="Pizauro J.M."/>
        </authorList>
    </citation>
    <scope>NUCLEOTIDE SEQUENCE</scope>
</reference>
<dbReference type="SUPFAM" id="SSF53649">
    <property type="entry name" value="Alkaline phosphatase-like"/>
    <property type="match status" value="1"/>
</dbReference>
<dbReference type="AlphaFoldDB" id="W0NTU0"/>
<dbReference type="PANTHER" id="PTHR43737:SF1">
    <property type="entry name" value="DUF1501 DOMAIN-CONTAINING PROTEIN"/>
    <property type="match status" value="1"/>
</dbReference>
<sequence>MLTLLGPQTSRRHCDGLSRRDMLRIGAIGLGGLTLPQLLALESVQADSQPKLGGKRHKSLIMIYCCGGPPHQDMYEIKTDAPAEVRGEFKPIPTAVPGIEICELLPNMARIMDKLVPIRTIVGCKDDHAGYQCYTGHLSQNAPAGGWPHIGSSSSRLQGPVLPGVPPFVSLCYVTQHKPYNEPSAGFLGLGHNAFRPMGEGKDDLVLQGITADRLGDRQALLSSVDKFRREWDAGRTMDGLDTFTQRAMGILTSSEFFAAMDVTKESQATRDRYGFYDPKRPKGDGAPRVPQNLLLARRLIEAGVRVVTINYSFWDWHGQNFKNAKEELPIFDKAVSALVEDLHERGLADDCSVVAWGEFGRTPKINKDAGRDHWPSVSCALLAGGGMKTGQAIGTTTRDGGEPADRPVNFEEVHATLYRNLGIHLNTAPRLFDFRGRPQYLVDPGVKPIKELI</sequence>
<accession>W0NTU0</accession>
<protein>
    <recommendedName>
        <fullName evidence="2">DUF1501 domain-containing protein</fullName>
    </recommendedName>
</protein>